<dbReference type="InterPro" id="IPR036390">
    <property type="entry name" value="WH_DNA-bd_sf"/>
</dbReference>
<proteinExistence type="inferred from homology"/>
<keyword evidence="4" id="KW-0804">Transcription</keyword>
<dbReference type="Gene3D" id="3.40.190.10">
    <property type="entry name" value="Periplasmic binding protein-like II"/>
    <property type="match status" value="2"/>
</dbReference>
<dbReference type="GO" id="GO:0003700">
    <property type="term" value="F:DNA-binding transcription factor activity"/>
    <property type="evidence" value="ECO:0007669"/>
    <property type="project" value="InterPro"/>
</dbReference>
<dbReference type="EMBL" id="JACJIA010000005">
    <property type="protein sequence ID" value="MBA8952560.1"/>
    <property type="molecule type" value="Genomic_DNA"/>
</dbReference>
<comment type="similarity">
    <text evidence="1">Belongs to the LysR transcriptional regulatory family.</text>
</comment>
<evidence type="ECO:0000256" key="3">
    <source>
        <dbReference type="ARBA" id="ARBA00023125"/>
    </source>
</evidence>
<protein>
    <submittedName>
        <fullName evidence="6">DNA-binding transcriptional LysR family regulator</fullName>
    </submittedName>
</protein>
<dbReference type="Gene3D" id="1.10.10.10">
    <property type="entry name" value="Winged helix-like DNA-binding domain superfamily/Winged helix DNA-binding domain"/>
    <property type="match status" value="1"/>
</dbReference>
<dbReference type="SUPFAM" id="SSF53850">
    <property type="entry name" value="Periplasmic binding protein-like II"/>
    <property type="match status" value="1"/>
</dbReference>
<evidence type="ECO:0000313" key="6">
    <source>
        <dbReference type="EMBL" id="MBA8952560.1"/>
    </source>
</evidence>
<feature type="domain" description="HTH lysR-type" evidence="5">
    <location>
        <begin position="2"/>
        <end position="59"/>
    </location>
</feature>
<evidence type="ECO:0000256" key="2">
    <source>
        <dbReference type="ARBA" id="ARBA00023015"/>
    </source>
</evidence>
<dbReference type="Pfam" id="PF03466">
    <property type="entry name" value="LysR_substrate"/>
    <property type="match status" value="1"/>
</dbReference>
<dbReference type="GO" id="GO:0003677">
    <property type="term" value="F:DNA binding"/>
    <property type="evidence" value="ECO:0007669"/>
    <property type="project" value="UniProtKB-KW"/>
</dbReference>
<keyword evidence="2" id="KW-0805">Transcription regulation</keyword>
<dbReference type="Proteomes" id="UP000572680">
    <property type="component" value="Unassembled WGS sequence"/>
</dbReference>
<organism evidence="6 7">
    <name type="scientific">Actinomadura namibiensis</name>
    <dbReference type="NCBI Taxonomy" id="182080"/>
    <lineage>
        <taxon>Bacteria</taxon>
        <taxon>Bacillati</taxon>
        <taxon>Actinomycetota</taxon>
        <taxon>Actinomycetes</taxon>
        <taxon>Streptosporangiales</taxon>
        <taxon>Thermomonosporaceae</taxon>
        <taxon>Actinomadura</taxon>
    </lineage>
</organism>
<dbReference type="FunFam" id="1.10.10.10:FF:000001">
    <property type="entry name" value="LysR family transcriptional regulator"/>
    <property type="match status" value="1"/>
</dbReference>
<dbReference type="InterPro" id="IPR036388">
    <property type="entry name" value="WH-like_DNA-bd_sf"/>
</dbReference>
<evidence type="ECO:0000259" key="5">
    <source>
        <dbReference type="PROSITE" id="PS50931"/>
    </source>
</evidence>
<keyword evidence="3 6" id="KW-0238">DNA-binding</keyword>
<keyword evidence="7" id="KW-1185">Reference proteome</keyword>
<dbReference type="PROSITE" id="PS50931">
    <property type="entry name" value="HTH_LYSR"/>
    <property type="match status" value="1"/>
</dbReference>
<dbReference type="PANTHER" id="PTHR30346:SF0">
    <property type="entry name" value="HCA OPERON TRANSCRIPTIONAL ACTIVATOR HCAR"/>
    <property type="match status" value="1"/>
</dbReference>
<evidence type="ECO:0000256" key="1">
    <source>
        <dbReference type="ARBA" id="ARBA00009437"/>
    </source>
</evidence>
<dbReference type="SUPFAM" id="SSF46785">
    <property type="entry name" value="Winged helix' DNA-binding domain"/>
    <property type="match status" value="1"/>
</dbReference>
<accession>A0A7W3LQY1</accession>
<name>A0A7W3LQY1_ACTNM</name>
<dbReference type="Pfam" id="PF00126">
    <property type="entry name" value="HTH_1"/>
    <property type="match status" value="1"/>
</dbReference>
<dbReference type="CDD" id="cd08414">
    <property type="entry name" value="PBP2_LTTR_aromatics_like"/>
    <property type="match status" value="1"/>
</dbReference>
<evidence type="ECO:0000256" key="4">
    <source>
        <dbReference type="ARBA" id="ARBA00023163"/>
    </source>
</evidence>
<dbReference type="PANTHER" id="PTHR30346">
    <property type="entry name" value="TRANSCRIPTIONAL DUAL REGULATOR HCAR-RELATED"/>
    <property type="match status" value="1"/>
</dbReference>
<gene>
    <name evidence="6" type="ORF">HNR61_004206</name>
</gene>
<evidence type="ECO:0000313" key="7">
    <source>
        <dbReference type="Proteomes" id="UP000572680"/>
    </source>
</evidence>
<dbReference type="InterPro" id="IPR005119">
    <property type="entry name" value="LysR_subst-bd"/>
</dbReference>
<sequence>MVEIRQARYFVAVAEELHFGRAARRLRMSQPPLSQAIKQLEHQLGCELLHRTQRSVALSHAGAVFLNHCRALIRQAEEAEAAARQAATGRGGRLSLGAVASAFSWPLPLVLERFHAALPDVEIRTQEIDTHEAAKGLLDHSLDWAIVRQTAPVRGTTATSLFADRFVAALPPRHPAAEATGPLDLADLADSPWVWLHRHISPDYHDAMAALCRAAGFSPAPAHWARSVTSQIAMVECGLGVTVVPAAASAPRPAVRFRPLRHATATIELTAMTRSAPGALAERLTAITVRLTAAQAPPTAAGGSPCSKPD</sequence>
<dbReference type="GO" id="GO:0032993">
    <property type="term" value="C:protein-DNA complex"/>
    <property type="evidence" value="ECO:0007669"/>
    <property type="project" value="TreeGrafter"/>
</dbReference>
<dbReference type="PRINTS" id="PR00039">
    <property type="entry name" value="HTHLYSR"/>
</dbReference>
<reference evidence="6 7" key="1">
    <citation type="submission" date="2020-08" db="EMBL/GenBank/DDBJ databases">
        <title>Genomic Encyclopedia of Type Strains, Phase IV (KMG-IV): sequencing the most valuable type-strain genomes for metagenomic binning, comparative biology and taxonomic classification.</title>
        <authorList>
            <person name="Goeker M."/>
        </authorList>
    </citation>
    <scope>NUCLEOTIDE SEQUENCE [LARGE SCALE GENOMIC DNA]</scope>
    <source>
        <strain evidence="6 7">DSM 44197</strain>
    </source>
</reference>
<dbReference type="InterPro" id="IPR000847">
    <property type="entry name" value="LysR_HTH_N"/>
</dbReference>
<comment type="caution">
    <text evidence="6">The sequence shown here is derived from an EMBL/GenBank/DDBJ whole genome shotgun (WGS) entry which is preliminary data.</text>
</comment>
<dbReference type="AlphaFoldDB" id="A0A7W3LQY1"/>
<dbReference type="RefSeq" id="WP_182844841.1">
    <property type="nucleotide sequence ID" value="NZ_BAAALP010000005.1"/>
</dbReference>